<organism evidence="1 2">
    <name type="scientific">Chondromyces crocatus</name>
    <dbReference type="NCBI Taxonomy" id="52"/>
    <lineage>
        <taxon>Bacteria</taxon>
        <taxon>Pseudomonadati</taxon>
        <taxon>Myxococcota</taxon>
        <taxon>Polyangia</taxon>
        <taxon>Polyangiales</taxon>
        <taxon>Polyangiaceae</taxon>
        <taxon>Chondromyces</taxon>
    </lineage>
</organism>
<evidence type="ECO:0000313" key="2">
    <source>
        <dbReference type="Proteomes" id="UP000067626"/>
    </source>
</evidence>
<keyword evidence="2" id="KW-1185">Reference proteome</keyword>
<dbReference type="AlphaFoldDB" id="A0A0K1EEF3"/>
<protein>
    <submittedName>
        <fullName evidence="1">Uncharacterized protein</fullName>
    </submittedName>
</protein>
<name>A0A0K1EEF3_CHOCO</name>
<evidence type="ECO:0000313" key="1">
    <source>
        <dbReference type="EMBL" id="AKT39250.1"/>
    </source>
</evidence>
<dbReference type="EMBL" id="CP012159">
    <property type="protein sequence ID" value="AKT39250.1"/>
    <property type="molecule type" value="Genomic_DNA"/>
</dbReference>
<accession>A0A0K1EEF3</accession>
<sequence length="357" mass="37510">MLPPFAAEKRGRFRRLWDRLRSLEGALLPPFLLVAALMACKTGRIDIYTCPDPCEECEEPCACAEGTCVPVPPLGWEGPVLLWHGPPEGEPACPARAPAPVYEGHRGLKTIPECAQCACSPPTCQLPERVSASATSDVCLAGLETRMLPEGWDGACVEIEPLVAPESLRVGATSVGACEPVTITLQKASFGWETKAKGCVAAGAAEACARNHEVCAPLVETERDGFELCIYQRGDGRTESAQPGWGTSCPVGFPQVRVFYGGVADDSTCMPCSCGEPEGSACDGRMMLHEGSGCQGGRQEMLIGLDGGSCTAPSNPIPEIWSVEAALVLDEPGSCKPAGGQLVNGGVLLEPATFCCR</sequence>
<dbReference type="OrthoDB" id="5520329at2"/>
<proteinExistence type="predicted"/>
<dbReference type="Proteomes" id="UP000067626">
    <property type="component" value="Chromosome"/>
</dbReference>
<dbReference type="RefSeq" id="WP_050431374.1">
    <property type="nucleotide sequence ID" value="NZ_CP012159.1"/>
</dbReference>
<dbReference type="KEGG" id="ccro:CMC5_033980"/>
<gene>
    <name evidence="1" type="ORF">CMC5_033980</name>
</gene>
<reference evidence="1 2" key="1">
    <citation type="submission" date="2015-07" db="EMBL/GenBank/DDBJ databases">
        <title>Genome analysis of myxobacterium Chondromyces crocatus Cm c5 reveals a high potential for natural compound synthesis and the genetic basis for the loss of fruiting body formation.</title>
        <authorList>
            <person name="Zaburannyi N."/>
            <person name="Bunk B."/>
            <person name="Maier J."/>
            <person name="Overmann J."/>
            <person name="Mueller R."/>
        </authorList>
    </citation>
    <scope>NUCLEOTIDE SEQUENCE [LARGE SCALE GENOMIC DNA]</scope>
    <source>
        <strain evidence="1 2">Cm c5</strain>
    </source>
</reference>